<accession>A0A9D3YSW4</accession>
<protein>
    <recommendedName>
        <fullName evidence="1">TRPM SLOG domain-containing protein</fullName>
    </recommendedName>
</protein>
<proteinExistence type="predicted"/>
<reference evidence="2" key="1">
    <citation type="journal article" date="2019" name="bioRxiv">
        <title>The Genome of the Zebra Mussel, Dreissena polymorpha: A Resource for Invasive Species Research.</title>
        <authorList>
            <person name="McCartney M.A."/>
            <person name="Auch B."/>
            <person name="Kono T."/>
            <person name="Mallez S."/>
            <person name="Zhang Y."/>
            <person name="Obille A."/>
            <person name="Becker A."/>
            <person name="Abrahante J.E."/>
            <person name="Garbe J."/>
            <person name="Badalamenti J.P."/>
            <person name="Herman A."/>
            <person name="Mangelson H."/>
            <person name="Liachko I."/>
            <person name="Sullivan S."/>
            <person name="Sone E.D."/>
            <person name="Koren S."/>
            <person name="Silverstein K.A.T."/>
            <person name="Beckman K.B."/>
            <person name="Gohl D.M."/>
        </authorList>
    </citation>
    <scope>NUCLEOTIDE SEQUENCE</scope>
    <source>
        <strain evidence="2">Duluth1</strain>
        <tissue evidence="2">Whole animal</tissue>
    </source>
</reference>
<comment type="caution">
    <text evidence="2">The sequence shown here is derived from an EMBL/GenBank/DDBJ whole genome shotgun (WGS) entry which is preliminary data.</text>
</comment>
<dbReference type="InterPro" id="IPR041491">
    <property type="entry name" value="TRPM_SLOG"/>
</dbReference>
<organism evidence="2 3">
    <name type="scientific">Dreissena polymorpha</name>
    <name type="common">Zebra mussel</name>
    <name type="synonym">Mytilus polymorpha</name>
    <dbReference type="NCBI Taxonomy" id="45954"/>
    <lineage>
        <taxon>Eukaryota</taxon>
        <taxon>Metazoa</taxon>
        <taxon>Spiralia</taxon>
        <taxon>Lophotrochozoa</taxon>
        <taxon>Mollusca</taxon>
        <taxon>Bivalvia</taxon>
        <taxon>Autobranchia</taxon>
        <taxon>Heteroconchia</taxon>
        <taxon>Euheterodonta</taxon>
        <taxon>Imparidentia</taxon>
        <taxon>Neoheterodontei</taxon>
        <taxon>Myida</taxon>
        <taxon>Dreissenoidea</taxon>
        <taxon>Dreissenidae</taxon>
        <taxon>Dreissena</taxon>
    </lineage>
</organism>
<dbReference type="Pfam" id="PF18139">
    <property type="entry name" value="LSDAT_euk"/>
    <property type="match status" value="1"/>
</dbReference>
<gene>
    <name evidence="2" type="ORF">DPMN_078642</name>
</gene>
<evidence type="ECO:0000259" key="1">
    <source>
        <dbReference type="Pfam" id="PF18139"/>
    </source>
</evidence>
<dbReference type="AlphaFoldDB" id="A0A9D3YSW4"/>
<evidence type="ECO:0000313" key="2">
    <source>
        <dbReference type="EMBL" id="KAH3703603.1"/>
    </source>
</evidence>
<reference evidence="2" key="2">
    <citation type="submission" date="2020-11" db="EMBL/GenBank/DDBJ databases">
        <authorList>
            <person name="McCartney M.A."/>
            <person name="Auch B."/>
            <person name="Kono T."/>
            <person name="Mallez S."/>
            <person name="Becker A."/>
            <person name="Gohl D.M."/>
            <person name="Silverstein K.A.T."/>
            <person name="Koren S."/>
            <person name="Bechman K.B."/>
            <person name="Herman A."/>
            <person name="Abrahante J.E."/>
            <person name="Garbe J."/>
        </authorList>
    </citation>
    <scope>NUCLEOTIDE SEQUENCE</scope>
    <source>
        <strain evidence="2">Duluth1</strain>
        <tissue evidence="2">Whole animal</tissue>
    </source>
</reference>
<evidence type="ECO:0000313" key="3">
    <source>
        <dbReference type="Proteomes" id="UP000828390"/>
    </source>
</evidence>
<feature type="domain" description="TRPM SLOG" evidence="1">
    <location>
        <begin position="57"/>
        <end position="144"/>
    </location>
</feature>
<name>A0A9D3YSW4_DREPO</name>
<dbReference type="Proteomes" id="UP000828390">
    <property type="component" value="Unassembled WGS sequence"/>
</dbReference>
<keyword evidence="3" id="KW-1185">Reference proteome</keyword>
<sequence length="160" mass="18001">MDRVGIPRDKFAKKGFWKMAPPVASGLGRRSFAFYKKTYTSGEFRFFQDNQHMRGDAKFIKINADAEDNESILQQVAEGVVNKLWRLRHKNLLLSVISAADELDEEGRNAFKEGIKKMLPGTCMVTGGTNDGVTRLVGDAVLTFNRYNTALGTDQRSVRH</sequence>
<dbReference type="EMBL" id="JAIWYP010000015">
    <property type="protein sequence ID" value="KAH3703603.1"/>
    <property type="molecule type" value="Genomic_DNA"/>
</dbReference>